<evidence type="ECO:0000256" key="3">
    <source>
        <dbReference type="ARBA" id="ARBA00022692"/>
    </source>
</evidence>
<dbReference type="Gene3D" id="2.60.120.200">
    <property type="match status" value="1"/>
</dbReference>
<dbReference type="InterPro" id="IPR000757">
    <property type="entry name" value="Beta-glucanase-like"/>
</dbReference>
<gene>
    <name evidence="11" type="ORF">RCO7_02948</name>
</gene>
<comment type="caution">
    <text evidence="11">The sequence shown here is derived from an EMBL/GenBank/DDBJ whole genome shotgun (WGS) entry which is preliminary data.</text>
</comment>
<keyword evidence="8" id="KW-0961">Cell wall biogenesis/degradation</keyword>
<evidence type="ECO:0000256" key="6">
    <source>
        <dbReference type="ARBA" id="ARBA00023136"/>
    </source>
</evidence>
<evidence type="ECO:0000256" key="8">
    <source>
        <dbReference type="ARBA" id="ARBA00023316"/>
    </source>
</evidence>
<dbReference type="GO" id="GO:0031505">
    <property type="term" value="P:fungal-type cell wall organization"/>
    <property type="evidence" value="ECO:0007669"/>
    <property type="project" value="TreeGrafter"/>
</dbReference>
<proteinExistence type="inferred from homology"/>
<dbReference type="PROSITE" id="PS51762">
    <property type="entry name" value="GH16_2"/>
    <property type="match status" value="1"/>
</dbReference>
<dbReference type="InterPro" id="IPR013320">
    <property type="entry name" value="ConA-like_dom_sf"/>
</dbReference>
<name>A0A1E1LI94_9HELO</name>
<evidence type="ECO:0000256" key="7">
    <source>
        <dbReference type="ARBA" id="ARBA00023180"/>
    </source>
</evidence>
<comment type="similarity">
    <text evidence="2">Belongs to the SKN1/KRE6 family.</text>
</comment>
<feature type="compositionally biased region" description="Polar residues" evidence="9">
    <location>
        <begin position="45"/>
        <end position="62"/>
    </location>
</feature>
<dbReference type="PANTHER" id="PTHR31361:SF14">
    <property type="entry name" value="GH16 DOMAIN-CONTAINING PROTEIN"/>
    <property type="match status" value="1"/>
</dbReference>
<evidence type="ECO:0000313" key="12">
    <source>
        <dbReference type="Proteomes" id="UP000178129"/>
    </source>
</evidence>
<feature type="region of interest" description="Disordered" evidence="9">
    <location>
        <begin position="1"/>
        <end position="32"/>
    </location>
</feature>
<evidence type="ECO:0000256" key="1">
    <source>
        <dbReference type="ARBA" id="ARBA00004606"/>
    </source>
</evidence>
<keyword evidence="5" id="KW-1133">Transmembrane helix</keyword>
<evidence type="ECO:0000313" key="11">
    <source>
        <dbReference type="EMBL" id="CZT10215.1"/>
    </source>
</evidence>
<feature type="compositionally biased region" description="Polar residues" evidence="9">
    <location>
        <begin position="71"/>
        <end position="80"/>
    </location>
</feature>
<feature type="region of interest" description="Disordered" evidence="9">
    <location>
        <begin position="404"/>
        <end position="424"/>
    </location>
</feature>
<feature type="compositionally biased region" description="Low complexity" evidence="9">
    <location>
        <begin position="7"/>
        <end position="25"/>
    </location>
</feature>
<dbReference type="Proteomes" id="UP000178129">
    <property type="component" value="Unassembled WGS sequence"/>
</dbReference>
<dbReference type="GO" id="GO:0015926">
    <property type="term" value="F:glucosidase activity"/>
    <property type="evidence" value="ECO:0007669"/>
    <property type="project" value="TreeGrafter"/>
</dbReference>
<dbReference type="GO" id="GO:0005789">
    <property type="term" value="C:endoplasmic reticulum membrane"/>
    <property type="evidence" value="ECO:0007669"/>
    <property type="project" value="TreeGrafter"/>
</dbReference>
<dbReference type="STRING" id="914237.A0A1E1LI94"/>
<sequence>MSRNGFSNSPVIPSLLNSSSSSPIRSTDDDVDGNAVATAANLRTSSDVSLNESSRVISSTRPLGSHDYSRYPSSTDVSLGSRTHLATTEVTRHFQDVENGIRSQRKSEKCGYPDDSLGASDPYSYYGGEKGFILYPNEIEEDDSLHLPADNDDITFKPKGYELSTKETIHFVTTANGYLQLRLERFPNHDLDFGSGTLHSWSQLCFKGGTIEVSASMAGPARNLGCPGYLATTDGVWPYTYNSCDAGITPNQSSPDGMSMLPGQKFNSCTCKGSDHPNPGTGRGTPEIDTLEGSIYGETGIVTQSYQLAPFDMFHRPNSDFVAIPDPYISQINSYYGGPFQQGISTITTLNNSWYNGLAYQKYAYKYIPGTTNSKIAWFVGDDPSFIMDGRAVGPNGNIKARQVAKEPMSIDSESGDEQYMDQD</sequence>
<dbReference type="SUPFAM" id="SSF49899">
    <property type="entry name" value="Concanavalin A-like lectins/glucanases"/>
    <property type="match status" value="1"/>
</dbReference>
<accession>A0A1E1LI94</accession>
<comment type="subcellular location">
    <subcellularLocation>
        <location evidence="1">Membrane</location>
        <topology evidence="1">Single-pass type II membrane protein</topology>
    </subcellularLocation>
</comment>
<keyword evidence="4" id="KW-0735">Signal-anchor</keyword>
<organism evidence="11 12">
    <name type="scientific">Rhynchosporium graminicola</name>
    <dbReference type="NCBI Taxonomy" id="2792576"/>
    <lineage>
        <taxon>Eukaryota</taxon>
        <taxon>Fungi</taxon>
        <taxon>Dikarya</taxon>
        <taxon>Ascomycota</taxon>
        <taxon>Pezizomycotina</taxon>
        <taxon>Leotiomycetes</taxon>
        <taxon>Helotiales</taxon>
        <taxon>Ploettnerulaceae</taxon>
        <taxon>Rhynchosporium</taxon>
    </lineage>
</organism>
<feature type="region of interest" description="Disordered" evidence="9">
    <location>
        <begin position="45"/>
        <end position="80"/>
    </location>
</feature>
<reference evidence="12" key="1">
    <citation type="submission" date="2016-03" db="EMBL/GenBank/DDBJ databases">
        <authorList>
            <person name="Ploux O."/>
        </authorList>
    </citation>
    <scope>NUCLEOTIDE SEQUENCE [LARGE SCALE GENOMIC DNA]</scope>
    <source>
        <strain evidence="12">UK7</strain>
    </source>
</reference>
<dbReference type="EMBL" id="FJUW01000054">
    <property type="protein sequence ID" value="CZT10215.1"/>
    <property type="molecule type" value="Genomic_DNA"/>
</dbReference>
<feature type="compositionally biased region" description="Acidic residues" evidence="9">
    <location>
        <begin position="414"/>
        <end position="424"/>
    </location>
</feature>
<dbReference type="GO" id="GO:0005886">
    <property type="term" value="C:plasma membrane"/>
    <property type="evidence" value="ECO:0007669"/>
    <property type="project" value="TreeGrafter"/>
</dbReference>
<dbReference type="InParanoid" id="A0A1E1LI94"/>
<dbReference type="PANTHER" id="PTHR31361">
    <property type="entry name" value="BETA-GLUCAN SYNTHESIS-ASSOCIATED PROTEIN KRE6-RELATED"/>
    <property type="match status" value="1"/>
</dbReference>
<evidence type="ECO:0000256" key="5">
    <source>
        <dbReference type="ARBA" id="ARBA00022989"/>
    </source>
</evidence>
<dbReference type="InterPro" id="IPR005629">
    <property type="entry name" value="Skn1/Kre6/Sbg1"/>
</dbReference>
<keyword evidence="3" id="KW-0812">Transmembrane</keyword>
<keyword evidence="6" id="KW-0472">Membrane</keyword>
<protein>
    <submittedName>
        <fullName evidence="11">Related to beta-glucan synthesis-associated protein SKN1</fullName>
    </submittedName>
</protein>
<dbReference type="Pfam" id="PF03935">
    <property type="entry name" value="SKN1_KRE6_Sbg1"/>
    <property type="match status" value="1"/>
</dbReference>
<evidence type="ECO:0000256" key="4">
    <source>
        <dbReference type="ARBA" id="ARBA00022968"/>
    </source>
</evidence>
<evidence type="ECO:0000256" key="2">
    <source>
        <dbReference type="ARBA" id="ARBA00010962"/>
    </source>
</evidence>
<evidence type="ECO:0000259" key="10">
    <source>
        <dbReference type="PROSITE" id="PS51762"/>
    </source>
</evidence>
<dbReference type="AlphaFoldDB" id="A0A1E1LI94"/>
<evidence type="ECO:0000256" key="9">
    <source>
        <dbReference type="SAM" id="MobiDB-lite"/>
    </source>
</evidence>
<dbReference type="GO" id="GO:0006078">
    <property type="term" value="P:(1-&gt;6)-beta-D-glucan biosynthetic process"/>
    <property type="evidence" value="ECO:0007669"/>
    <property type="project" value="TreeGrafter"/>
</dbReference>
<feature type="domain" description="GH16" evidence="10">
    <location>
        <begin position="142"/>
        <end position="424"/>
    </location>
</feature>
<keyword evidence="12" id="KW-1185">Reference proteome</keyword>
<keyword evidence="7" id="KW-0325">Glycoprotein</keyword>